<keyword evidence="2" id="KW-1185">Reference proteome</keyword>
<reference evidence="1 2" key="1">
    <citation type="journal article" date="2019" name="G3 (Bethesda)">
        <title>Sequencing of a Wild Apple (Malus baccata) Genome Unravels the Differences Between Cultivated and Wild Apple Species Regarding Disease Resistance and Cold Tolerance.</title>
        <authorList>
            <person name="Chen X."/>
        </authorList>
    </citation>
    <scope>NUCLEOTIDE SEQUENCE [LARGE SCALE GENOMIC DNA]</scope>
    <source>
        <strain evidence="2">cv. Shandingzi</strain>
        <tissue evidence="1">Leaves</tissue>
    </source>
</reference>
<proteinExistence type="predicted"/>
<sequence>MTWLFNVVLRLKPLQWQKILEDLRSIKGILSKVQSKEYCITTHLFARRVLSLVRRSGFMSTALYLKQCSSSLLIAHGGDCCELELSSVPVSLNRRRYPSIIPAFHCRVIYGGGHRADECVRFYLSIFSLYRLVILAKKISKNTFEPFITPIKDMDRVLSFIEARFCLNLRGRRRSGSPATTSVNPTKSLNLAVVRSLISDSLATTSMKNLSKICFLIGDSRATTFRDPTLLSNMAARLIGTPVGSSCIQILWVPGSASTKNISSHKRKTSDCKAFPLHKKKLELDLGNA</sequence>
<dbReference type="AlphaFoldDB" id="A0A540KCL8"/>
<dbReference type="Proteomes" id="UP000315295">
    <property type="component" value="Unassembled WGS sequence"/>
</dbReference>
<evidence type="ECO:0000313" key="1">
    <source>
        <dbReference type="EMBL" id="TQD71966.1"/>
    </source>
</evidence>
<organism evidence="1 2">
    <name type="scientific">Malus baccata</name>
    <name type="common">Siberian crab apple</name>
    <name type="synonym">Pyrus baccata</name>
    <dbReference type="NCBI Taxonomy" id="106549"/>
    <lineage>
        <taxon>Eukaryota</taxon>
        <taxon>Viridiplantae</taxon>
        <taxon>Streptophyta</taxon>
        <taxon>Embryophyta</taxon>
        <taxon>Tracheophyta</taxon>
        <taxon>Spermatophyta</taxon>
        <taxon>Magnoliopsida</taxon>
        <taxon>eudicotyledons</taxon>
        <taxon>Gunneridae</taxon>
        <taxon>Pentapetalae</taxon>
        <taxon>rosids</taxon>
        <taxon>fabids</taxon>
        <taxon>Rosales</taxon>
        <taxon>Rosaceae</taxon>
        <taxon>Amygdaloideae</taxon>
        <taxon>Maleae</taxon>
        <taxon>Malus</taxon>
    </lineage>
</organism>
<name>A0A540KCL8_MALBA</name>
<dbReference type="EMBL" id="VIEB01001469">
    <property type="protein sequence ID" value="TQD71966.1"/>
    <property type="molecule type" value="Genomic_DNA"/>
</dbReference>
<gene>
    <name evidence="1" type="ORF">C1H46_042494</name>
</gene>
<comment type="caution">
    <text evidence="1">The sequence shown here is derived from an EMBL/GenBank/DDBJ whole genome shotgun (WGS) entry which is preliminary data.</text>
</comment>
<evidence type="ECO:0000313" key="2">
    <source>
        <dbReference type="Proteomes" id="UP000315295"/>
    </source>
</evidence>
<protein>
    <submittedName>
        <fullName evidence="1">Uncharacterized protein</fullName>
    </submittedName>
</protein>
<accession>A0A540KCL8</accession>